<protein>
    <submittedName>
        <fullName evidence="1">Uncharacterized protein</fullName>
    </submittedName>
</protein>
<dbReference type="AlphaFoldDB" id="A0AAV4Q4H0"/>
<keyword evidence="2" id="KW-1185">Reference proteome</keyword>
<evidence type="ECO:0000313" key="2">
    <source>
        <dbReference type="Proteomes" id="UP001054837"/>
    </source>
</evidence>
<name>A0AAV4Q4H0_9ARAC</name>
<accession>A0AAV4Q4H0</accession>
<gene>
    <name evidence="1" type="ORF">CDAR_93481</name>
</gene>
<reference evidence="1 2" key="1">
    <citation type="submission" date="2021-06" db="EMBL/GenBank/DDBJ databases">
        <title>Caerostris darwini draft genome.</title>
        <authorList>
            <person name="Kono N."/>
            <person name="Arakawa K."/>
        </authorList>
    </citation>
    <scope>NUCLEOTIDE SEQUENCE [LARGE SCALE GENOMIC DNA]</scope>
</reference>
<dbReference type="Proteomes" id="UP001054837">
    <property type="component" value="Unassembled WGS sequence"/>
</dbReference>
<comment type="caution">
    <text evidence="1">The sequence shown here is derived from an EMBL/GenBank/DDBJ whole genome shotgun (WGS) entry which is preliminary data.</text>
</comment>
<evidence type="ECO:0000313" key="1">
    <source>
        <dbReference type="EMBL" id="GIY04558.1"/>
    </source>
</evidence>
<proteinExistence type="predicted"/>
<sequence length="102" mass="11711">MKEPLFNVLESLALKIFKWYETHSSFVCNDFDEFSSLRLRSEGTIDNLKTAQALVERQDANPIARFRIACHHCLTADMQRLIEESPNICTRAVEASHIFPLA</sequence>
<organism evidence="1 2">
    <name type="scientific">Caerostris darwini</name>
    <dbReference type="NCBI Taxonomy" id="1538125"/>
    <lineage>
        <taxon>Eukaryota</taxon>
        <taxon>Metazoa</taxon>
        <taxon>Ecdysozoa</taxon>
        <taxon>Arthropoda</taxon>
        <taxon>Chelicerata</taxon>
        <taxon>Arachnida</taxon>
        <taxon>Araneae</taxon>
        <taxon>Araneomorphae</taxon>
        <taxon>Entelegynae</taxon>
        <taxon>Araneoidea</taxon>
        <taxon>Araneidae</taxon>
        <taxon>Caerostris</taxon>
    </lineage>
</organism>
<dbReference type="EMBL" id="BPLQ01003943">
    <property type="protein sequence ID" value="GIY04558.1"/>
    <property type="molecule type" value="Genomic_DNA"/>
</dbReference>